<dbReference type="OMA" id="DISDCIN"/>
<dbReference type="InterPro" id="IPR036388">
    <property type="entry name" value="WH-like_DNA-bd_sf"/>
</dbReference>
<sequence length="816" mass="93404">MPLDYAGAALGAAFGEGFADFRVVVKYVVDRARLFKPILKRLESTLDRLVPTVIEIGRLSEQLTLPEVETRSLIEHMKKGENLVRKCSKIPWWNYLFKVYYSPKLKELEDEIVRFCQVDLQVHNTRNGLRTLETVISISKRMGSFRVVETPTGSSHGVAGPQDLIVGLDMPIKELKTLLLKKEVQLLLLTAPGGCGKTTLAKMLCQDEEIKGTFKENILFVTVSKTPNVKLIVQNLFNYKSLWLGFQFQSDEDAIDNLPQLLNNIGPDPILLILDDVWLGSESLLEKFKFDIPDYKILVTSRTAFPRFEFTYHLKPLNDGDAMTLFRHSASLKEGSSYIPPEEDIKKIVRGCAGFPLVLKVIGGSLCRQKAEVWHSRLMNWSDGQFFFNSDTVLLDQLQNSIEFPDDKVIFKNCFMDLGSFPEDQRIPAAAFIDMWAELYELDEDGIQAIANLQELTNRNLASLVMSRKDASEVNNYYNEDFVTQHDILRELAMYQGSQGLREQRQRLIINISKNNPPKWWTEQKQQLFNARLLSISTDEFFLSNWCNIQAPKVEVLVLNFQTQNYALPEFTEKMDELKVLIINSYGFFHSEISNFQLLGSLPNLKRIRLEKVSISSLYKTYVPLKTVKKISLFMCNIGKAFENCTIQVSDALPNLTEINIDYCNDLEEFPIGLCDIAPLKKFNITNCHKLFALPEEIGKLVNLEVLRLRSCTDLSELPDSIRSLHKLSILDISDCLSIMKLPKHIGEMCNLKELNMKGCLRLRTQFPESIMDLEQLKLVVCDEERAKLWDPIKEILSNLEVLVAEKDINLNWLPK</sequence>
<dbReference type="Pfam" id="PF00931">
    <property type="entry name" value="NB-ARC"/>
    <property type="match status" value="1"/>
</dbReference>
<dbReference type="FunCoup" id="A0A7N2LYI1">
    <property type="interactions" value="384"/>
</dbReference>
<dbReference type="RefSeq" id="XP_030922766.1">
    <property type="nucleotide sequence ID" value="XM_031066906.1"/>
</dbReference>
<dbReference type="InterPro" id="IPR042197">
    <property type="entry name" value="Apaf_helical"/>
</dbReference>
<dbReference type="Pfam" id="PF23598">
    <property type="entry name" value="LRR_14"/>
    <property type="match status" value="1"/>
</dbReference>
<name>A0A7N2LYI1_QUELO</name>
<accession>A0A7N2LYI1</accession>
<dbReference type="Gene3D" id="3.40.50.300">
    <property type="entry name" value="P-loop containing nucleotide triphosphate hydrolases"/>
    <property type="match status" value="1"/>
</dbReference>
<dbReference type="InterPro" id="IPR008808">
    <property type="entry name" value="Powdery_mildew-R_dom"/>
</dbReference>
<dbReference type="EnsemblPlants" id="QL06p042956:mrna">
    <property type="protein sequence ID" value="QL06p042956:mrna"/>
    <property type="gene ID" value="QL06p042956"/>
</dbReference>
<evidence type="ECO:0000256" key="1">
    <source>
        <dbReference type="ARBA" id="ARBA00008894"/>
    </source>
</evidence>
<protein>
    <recommendedName>
        <fullName evidence="4">RPW8 domain-containing protein</fullName>
    </recommendedName>
</protein>
<evidence type="ECO:0000313" key="6">
    <source>
        <dbReference type="Proteomes" id="UP000594261"/>
    </source>
</evidence>
<dbReference type="EMBL" id="LRBV02000006">
    <property type="status" value="NOT_ANNOTATED_CDS"/>
    <property type="molecule type" value="Genomic_DNA"/>
</dbReference>
<comment type="similarity">
    <text evidence="1">Belongs to the disease resistance NB-LRR family.</text>
</comment>
<dbReference type="Gene3D" id="3.80.10.10">
    <property type="entry name" value="Ribonuclease Inhibitor"/>
    <property type="match status" value="1"/>
</dbReference>
<dbReference type="PANTHER" id="PTHR36766:SF3">
    <property type="entry name" value="RPW8 DOMAIN-CONTAINING PROTEIN"/>
    <property type="match status" value="1"/>
</dbReference>
<dbReference type="SUPFAM" id="SSF52047">
    <property type="entry name" value="RNI-like"/>
    <property type="match status" value="1"/>
</dbReference>
<dbReference type="SUPFAM" id="SSF52540">
    <property type="entry name" value="P-loop containing nucleoside triphosphate hydrolases"/>
    <property type="match status" value="1"/>
</dbReference>
<keyword evidence="3" id="KW-0611">Plant defense</keyword>
<dbReference type="KEGG" id="qlo:115949631"/>
<evidence type="ECO:0000259" key="4">
    <source>
        <dbReference type="PROSITE" id="PS51153"/>
    </source>
</evidence>
<dbReference type="Gene3D" id="1.10.10.10">
    <property type="entry name" value="Winged helix-like DNA-binding domain superfamily/Winged helix DNA-binding domain"/>
    <property type="match status" value="1"/>
</dbReference>
<dbReference type="AlphaFoldDB" id="A0A7N2LYI1"/>
<dbReference type="InParanoid" id="A0A7N2LYI1"/>
<keyword evidence="6" id="KW-1185">Reference proteome</keyword>
<dbReference type="InterPro" id="IPR027417">
    <property type="entry name" value="P-loop_NTPase"/>
</dbReference>
<dbReference type="GeneID" id="115949631"/>
<evidence type="ECO:0000256" key="3">
    <source>
        <dbReference type="ARBA" id="ARBA00022821"/>
    </source>
</evidence>
<keyword evidence="2" id="KW-0677">Repeat</keyword>
<organism evidence="5 6">
    <name type="scientific">Quercus lobata</name>
    <name type="common">Valley oak</name>
    <dbReference type="NCBI Taxonomy" id="97700"/>
    <lineage>
        <taxon>Eukaryota</taxon>
        <taxon>Viridiplantae</taxon>
        <taxon>Streptophyta</taxon>
        <taxon>Embryophyta</taxon>
        <taxon>Tracheophyta</taxon>
        <taxon>Spermatophyta</taxon>
        <taxon>Magnoliopsida</taxon>
        <taxon>eudicotyledons</taxon>
        <taxon>Gunneridae</taxon>
        <taxon>Pentapetalae</taxon>
        <taxon>rosids</taxon>
        <taxon>fabids</taxon>
        <taxon>Fagales</taxon>
        <taxon>Fagaceae</taxon>
        <taxon>Quercus</taxon>
    </lineage>
</organism>
<dbReference type="Proteomes" id="UP000594261">
    <property type="component" value="Chromosome 6"/>
</dbReference>
<dbReference type="GO" id="GO:0043531">
    <property type="term" value="F:ADP binding"/>
    <property type="evidence" value="ECO:0007669"/>
    <property type="project" value="InterPro"/>
</dbReference>
<dbReference type="PROSITE" id="PS51153">
    <property type="entry name" value="RPW8"/>
    <property type="match status" value="1"/>
</dbReference>
<gene>
    <name evidence="5" type="primary">LOC115949631</name>
</gene>
<feature type="domain" description="RPW8" evidence="4">
    <location>
        <begin position="1"/>
        <end position="154"/>
    </location>
</feature>
<dbReference type="Gramene" id="QL06p042956:mrna">
    <property type="protein sequence ID" value="QL06p042956:mrna"/>
    <property type="gene ID" value="QL06p042956"/>
</dbReference>
<dbReference type="InterPro" id="IPR055414">
    <property type="entry name" value="LRR_R13L4/SHOC2-like"/>
</dbReference>
<dbReference type="PANTHER" id="PTHR36766">
    <property type="entry name" value="PLANT BROAD-SPECTRUM MILDEW RESISTANCE PROTEIN RPW8"/>
    <property type="match status" value="1"/>
</dbReference>
<evidence type="ECO:0000256" key="2">
    <source>
        <dbReference type="ARBA" id="ARBA00022737"/>
    </source>
</evidence>
<dbReference type="OrthoDB" id="2016095at2759"/>
<reference evidence="5 6" key="1">
    <citation type="journal article" date="2016" name="G3 (Bethesda)">
        <title>First Draft Assembly and Annotation of the Genome of a California Endemic Oak Quercus lobata Nee (Fagaceae).</title>
        <authorList>
            <person name="Sork V.L."/>
            <person name="Fitz-Gibbon S.T."/>
            <person name="Puiu D."/>
            <person name="Crepeau M."/>
            <person name="Gugger P.F."/>
            <person name="Sherman R."/>
            <person name="Stevens K."/>
            <person name="Langley C.H."/>
            <person name="Pellegrini M."/>
            <person name="Salzberg S.L."/>
        </authorList>
    </citation>
    <scope>NUCLEOTIDE SEQUENCE [LARGE SCALE GENOMIC DNA]</scope>
    <source>
        <strain evidence="5 6">cv. SW786</strain>
    </source>
</reference>
<reference evidence="5" key="2">
    <citation type="submission" date="2021-01" db="UniProtKB">
        <authorList>
            <consortium name="EnsemblPlants"/>
        </authorList>
    </citation>
    <scope>IDENTIFICATION</scope>
</reference>
<dbReference type="InterPro" id="IPR032675">
    <property type="entry name" value="LRR_dom_sf"/>
</dbReference>
<dbReference type="Pfam" id="PF05659">
    <property type="entry name" value="RPW8"/>
    <property type="match status" value="1"/>
</dbReference>
<dbReference type="GO" id="GO:0006952">
    <property type="term" value="P:defense response"/>
    <property type="evidence" value="ECO:0007669"/>
    <property type="project" value="UniProtKB-KW"/>
</dbReference>
<dbReference type="InterPro" id="IPR002182">
    <property type="entry name" value="NB-ARC"/>
</dbReference>
<evidence type="ECO:0000313" key="5">
    <source>
        <dbReference type="EnsemblPlants" id="QL06p042956:mrna"/>
    </source>
</evidence>
<proteinExistence type="inferred from homology"/>
<dbReference type="Gene3D" id="1.10.8.430">
    <property type="entry name" value="Helical domain of apoptotic protease-activating factors"/>
    <property type="match status" value="1"/>
</dbReference>
<dbReference type="PRINTS" id="PR00364">
    <property type="entry name" value="DISEASERSIST"/>
</dbReference>